<dbReference type="InterPro" id="IPR057736">
    <property type="entry name" value="SAF_PseI/NeuA/NeuB"/>
</dbReference>
<dbReference type="PANTHER" id="PTHR42966:SF1">
    <property type="entry name" value="SIALIC ACID SYNTHASE"/>
    <property type="match status" value="1"/>
</dbReference>
<accession>A0A1J5TS00</accession>
<organism evidence="2">
    <name type="scientific">mine drainage metagenome</name>
    <dbReference type="NCBI Taxonomy" id="410659"/>
    <lineage>
        <taxon>unclassified sequences</taxon>
        <taxon>metagenomes</taxon>
        <taxon>ecological metagenomes</taxon>
    </lineage>
</organism>
<dbReference type="InterPro" id="IPR036732">
    <property type="entry name" value="AFP_Neu5c_C_sf"/>
</dbReference>
<dbReference type="InterPro" id="IPR013785">
    <property type="entry name" value="Aldolase_TIM"/>
</dbReference>
<dbReference type="GO" id="GO:0047444">
    <property type="term" value="F:N-acylneuraminate-9-phosphate synthase activity"/>
    <property type="evidence" value="ECO:0007669"/>
    <property type="project" value="TreeGrafter"/>
</dbReference>
<dbReference type="SUPFAM" id="SSF51269">
    <property type="entry name" value="AFP III-like domain"/>
    <property type="match status" value="1"/>
</dbReference>
<evidence type="ECO:0000259" key="1">
    <source>
        <dbReference type="PROSITE" id="PS50844"/>
    </source>
</evidence>
<dbReference type="AlphaFoldDB" id="A0A1J5TS00"/>
<dbReference type="InterPro" id="IPR013974">
    <property type="entry name" value="SAF"/>
</dbReference>
<dbReference type="EC" id="2.5.1.101" evidence="2"/>
<dbReference type="Pfam" id="PF08666">
    <property type="entry name" value="SAF"/>
    <property type="match status" value="1"/>
</dbReference>
<dbReference type="InterPro" id="IPR006190">
    <property type="entry name" value="SAF_AFP_Neu5Ac"/>
</dbReference>
<dbReference type="SMART" id="SM00858">
    <property type="entry name" value="SAF"/>
    <property type="match status" value="1"/>
</dbReference>
<dbReference type="Gene3D" id="3.20.20.70">
    <property type="entry name" value="Aldolase class I"/>
    <property type="match status" value="1"/>
</dbReference>
<proteinExistence type="predicted"/>
<keyword evidence="2" id="KW-0808">Transferase</keyword>
<comment type="caution">
    <text evidence="2">The sequence shown here is derived from an EMBL/GenBank/DDBJ whole genome shotgun (WGS) entry which is preliminary data.</text>
</comment>
<name>A0A1J5TS00_9ZZZZ</name>
<dbReference type="InterPro" id="IPR013132">
    <property type="entry name" value="PseI/NeuA/B-like_N"/>
</dbReference>
<dbReference type="SUPFAM" id="SSF51569">
    <property type="entry name" value="Aldolase"/>
    <property type="match status" value="1"/>
</dbReference>
<dbReference type="CDD" id="cd11615">
    <property type="entry name" value="SAF_NeuB_like"/>
    <property type="match status" value="1"/>
</dbReference>
<dbReference type="Gene3D" id="3.90.1210.10">
    <property type="entry name" value="Antifreeze-like/N-acetylneuraminic acid synthase C-terminal domain"/>
    <property type="match status" value="1"/>
</dbReference>
<dbReference type="EMBL" id="MLJW01000001">
    <property type="protein sequence ID" value="OIR19125.1"/>
    <property type="molecule type" value="Genomic_DNA"/>
</dbReference>
<dbReference type="InterPro" id="IPR051690">
    <property type="entry name" value="PseI-like"/>
</dbReference>
<evidence type="ECO:0000313" key="2">
    <source>
        <dbReference type="EMBL" id="OIR19125.1"/>
    </source>
</evidence>
<dbReference type="Pfam" id="PF03102">
    <property type="entry name" value="NeuB"/>
    <property type="match status" value="1"/>
</dbReference>
<gene>
    <name evidence="2" type="primary">neuB_1</name>
    <name evidence="2" type="ORF">GALL_00040</name>
</gene>
<dbReference type="GO" id="GO:0016051">
    <property type="term" value="P:carbohydrate biosynthetic process"/>
    <property type="evidence" value="ECO:0007669"/>
    <property type="project" value="InterPro"/>
</dbReference>
<dbReference type="PANTHER" id="PTHR42966">
    <property type="entry name" value="N-ACETYLNEURAMINATE SYNTHASE"/>
    <property type="match status" value="1"/>
</dbReference>
<feature type="domain" description="AFP-like" evidence="1">
    <location>
        <begin position="303"/>
        <end position="360"/>
    </location>
</feature>
<reference evidence="2" key="1">
    <citation type="submission" date="2016-10" db="EMBL/GenBank/DDBJ databases">
        <title>Sequence of Gallionella enrichment culture.</title>
        <authorList>
            <person name="Poehlein A."/>
            <person name="Muehling M."/>
            <person name="Daniel R."/>
        </authorList>
    </citation>
    <scope>NUCLEOTIDE SEQUENCE</scope>
</reference>
<protein>
    <submittedName>
        <fullName evidence="2">N,N'-diacetyllegionaminic acid synthase</fullName>
        <ecNumber evidence="2">2.5.1.101</ecNumber>
    </submittedName>
</protein>
<sequence length="360" mass="40136">MKERNAAIQINGINVGDDAPCFITFEAGPTHQGLESAKRLAKHAKEAGGNAIKFQVFDPMRLVADPDLPFTYQVLVDAASEKLETVTEPLRDILLRRQLKQEEWRELKKYCDEIGLAFFATACFHEDVDFLVEIGCQSIKIASADVNHLPFIRYAARTGLCIQLDTGMASLGEIELAVDAIRAEGNDNIVIHHCPSGYPAHLESINLRAIPTIKRVFGCPVAFSDHSVGWDMDIAALAVGANMLEKTITEDRTTRSVEHVMSLEPKDMRRFVEVIREIEVALGNPRRVLSDEERKKRNAIRRSLHVARDLPAGHILTEADIDYRRPGTGITPDRLSEVLSRPLAVKKAAGQRLEWDDLGK</sequence>
<dbReference type="PROSITE" id="PS50844">
    <property type="entry name" value="AFP_LIKE"/>
    <property type="match status" value="1"/>
</dbReference>